<dbReference type="EMBL" id="CM042011">
    <property type="protein sequence ID" value="KAI3765231.1"/>
    <property type="molecule type" value="Genomic_DNA"/>
</dbReference>
<accession>A0ACB9F2M8</accession>
<dbReference type="Proteomes" id="UP001055811">
    <property type="component" value="Linkage Group LG03"/>
</dbReference>
<evidence type="ECO:0000313" key="1">
    <source>
        <dbReference type="EMBL" id="KAI3765231.1"/>
    </source>
</evidence>
<evidence type="ECO:0000313" key="2">
    <source>
        <dbReference type="Proteomes" id="UP001055811"/>
    </source>
</evidence>
<protein>
    <submittedName>
        <fullName evidence="1">Uncharacterized protein</fullName>
    </submittedName>
</protein>
<keyword evidence="2" id="KW-1185">Reference proteome</keyword>
<proteinExistence type="predicted"/>
<reference evidence="2" key="1">
    <citation type="journal article" date="2022" name="Mol. Ecol. Resour.">
        <title>The genomes of chicory, endive, great burdock and yacon provide insights into Asteraceae palaeo-polyploidization history and plant inulin production.</title>
        <authorList>
            <person name="Fan W."/>
            <person name="Wang S."/>
            <person name="Wang H."/>
            <person name="Wang A."/>
            <person name="Jiang F."/>
            <person name="Liu H."/>
            <person name="Zhao H."/>
            <person name="Xu D."/>
            <person name="Zhang Y."/>
        </authorList>
    </citation>
    <scope>NUCLEOTIDE SEQUENCE [LARGE SCALE GENOMIC DNA]</scope>
    <source>
        <strain evidence="2">cv. Punajuju</strain>
    </source>
</reference>
<organism evidence="1 2">
    <name type="scientific">Cichorium intybus</name>
    <name type="common">Chicory</name>
    <dbReference type="NCBI Taxonomy" id="13427"/>
    <lineage>
        <taxon>Eukaryota</taxon>
        <taxon>Viridiplantae</taxon>
        <taxon>Streptophyta</taxon>
        <taxon>Embryophyta</taxon>
        <taxon>Tracheophyta</taxon>
        <taxon>Spermatophyta</taxon>
        <taxon>Magnoliopsida</taxon>
        <taxon>eudicotyledons</taxon>
        <taxon>Gunneridae</taxon>
        <taxon>Pentapetalae</taxon>
        <taxon>asterids</taxon>
        <taxon>campanulids</taxon>
        <taxon>Asterales</taxon>
        <taxon>Asteraceae</taxon>
        <taxon>Cichorioideae</taxon>
        <taxon>Cichorieae</taxon>
        <taxon>Cichoriinae</taxon>
        <taxon>Cichorium</taxon>
    </lineage>
</organism>
<sequence>MDSVIAQINSAIGAQGFIKDQCGMLVNTFGHNIFGLLSAAIDPKIICPVVAFCFTDAEREVSIGIQSVVDRSHGVSPVSASTPNCVICKTIVNLMHKAVSANMTQETVIKLAGELCALVPSPLGESSVDCARVPSLPNISFTIGGKEFELSPNEYIVKTGEDDEERCVSGFVAVETPPSGGPLWILGDLFMSRYHTIFDYGNLRVGFAEAA</sequence>
<name>A0ACB9F2M8_CICIN</name>
<comment type="caution">
    <text evidence="1">The sequence shown here is derived from an EMBL/GenBank/DDBJ whole genome shotgun (WGS) entry which is preliminary data.</text>
</comment>
<gene>
    <name evidence="1" type="ORF">L2E82_15260</name>
</gene>
<reference evidence="1 2" key="2">
    <citation type="journal article" date="2022" name="Mol. Ecol. Resour.">
        <title>The genomes of chicory, endive, great burdock and yacon provide insights into Asteraceae paleo-polyploidization history and plant inulin production.</title>
        <authorList>
            <person name="Fan W."/>
            <person name="Wang S."/>
            <person name="Wang H."/>
            <person name="Wang A."/>
            <person name="Jiang F."/>
            <person name="Liu H."/>
            <person name="Zhao H."/>
            <person name="Xu D."/>
            <person name="Zhang Y."/>
        </authorList>
    </citation>
    <scope>NUCLEOTIDE SEQUENCE [LARGE SCALE GENOMIC DNA]</scope>
    <source>
        <strain evidence="2">cv. Punajuju</strain>
        <tissue evidence="1">Leaves</tissue>
    </source>
</reference>